<protein>
    <recommendedName>
        <fullName evidence="3">P27 family phage terminase small subunit</fullName>
    </recommendedName>
</protein>
<accession>A0A2T4IRB9</accession>
<dbReference type="OrthoDB" id="7595322at2"/>
<name>A0A2T4IRB9_9HYPH</name>
<dbReference type="AlphaFoldDB" id="A0A2T4IRB9"/>
<evidence type="ECO:0000313" key="1">
    <source>
        <dbReference type="EMBL" id="PTE08211.1"/>
    </source>
</evidence>
<keyword evidence="2" id="KW-1185">Reference proteome</keyword>
<dbReference type="Proteomes" id="UP000240259">
    <property type="component" value="Unassembled WGS sequence"/>
</dbReference>
<proteinExistence type="predicted"/>
<evidence type="ECO:0008006" key="3">
    <source>
        <dbReference type="Google" id="ProtNLM"/>
    </source>
</evidence>
<evidence type="ECO:0000313" key="2">
    <source>
        <dbReference type="Proteomes" id="UP000240259"/>
    </source>
</evidence>
<dbReference type="EMBL" id="PZJX01000040">
    <property type="protein sequence ID" value="PTE08211.1"/>
    <property type="molecule type" value="Genomic_DNA"/>
</dbReference>
<dbReference type="RefSeq" id="WP_107651097.1">
    <property type="nucleotide sequence ID" value="NZ_PZJX01000040.1"/>
</dbReference>
<sequence length="113" mass="12554">MAEKAQKPPTHLSPAARKFFRGVVEDYSLDEHHIKLLILACEALDRGEQARVTLAAEGVTFIDRFGSPRAHPCVAIERDSRTAYARLLRELALDFGDDDAPPRPPALADNRGY</sequence>
<gene>
    <name evidence="1" type="ORF">C9427_21425</name>
</gene>
<comment type="caution">
    <text evidence="1">The sequence shown here is derived from an EMBL/GenBank/DDBJ whole genome shotgun (WGS) entry which is preliminary data.</text>
</comment>
<organism evidence="1 2">
    <name type="scientific">Mesorhizobium helmanticense</name>
    <dbReference type="NCBI Taxonomy" id="1776423"/>
    <lineage>
        <taxon>Bacteria</taxon>
        <taxon>Pseudomonadati</taxon>
        <taxon>Pseudomonadota</taxon>
        <taxon>Alphaproteobacteria</taxon>
        <taxon>Hyphomicrobiales</taxon>
        <taxon>Phyllobacteriaceae</taxon>
        <taxon>Mesorhizobium</taxon>
    </lineage>
</organism>
<reference evidence="1 2" key="1">
    <citation type="submission" date="2018-03" db="EMBL/GenBank/DDBJ databases">
        <title>Genome sequence of the symbiotic type strain Mesorhizobium helmanticense CSLC115NT isolated from Lotus corniculatus nodules.</title>
        <authorList>
            <person name="Sannazzaro A.I."/>
            <person name="Torres Tejerizo G.A."/>
            <person name="Dip D."/>
            <person name="Caballero M."/>
            <person name="Pistorio M."/>
            <person name="Estrella M.J."/>
        </authorList>
    </citation>
    <scope>NUCLEOTIDE SEQUENCE [LARGE SCALE GENOMIC DNA]</scope>
    <source>
        <strain evidence="1 2">CSLC115N</strain>
    </source>
</reference>